<organism evidence="1">
    <name type="scientific">Anguilla anguilla</name>
    <name type="common">European freshwater eel</name>
    <name type="synonym">Muraena anguilla</name>
    <dbReference type="NCBI Taxonomy" id="7936"/>
    <lineage>
        <taxon>Eukaryota</taxon>
        <taxon>Metazoa</taxon>
        <taxon>Chordata</taxon>
        <taxon>Craniata</taxon>
        <taxon>Vertebrata</taxon>
        <taxon>Euteleostomi</taxon>
        <taxon>Actinopterygii</taxon>
        <taxon>Neopterygii</taxon>
        <taxon>Teleostei</taxon>
        <taxon>Anguilliformes</taxon>
        <taxon>Anguillidae</taxon>
        <taxon>Anguilla</taxon>
    </lineage>
</organism>
<dbReference type="EMBL" id="GBXM01106657">
    <property type="protein sequence ID" value="JAH01920.1"/>
    <property type="molecule type" value="Transcribed_RNA"/>
</dbReference>
<sequence length="32" mass="3877">MYYVFMRLFSLSNQTLYHSFLILFKSIQGSLK</sequence>
<reference evidence="1" key="1">
    <citation type="submission" date="2014-11" db="EMBL/GenBank/DDBJ databases">
        <authorList>
            <person name="Amaro Gonzalez C."/>
        </authorList>
    </citation>
    <scope>NUCLEOTIDE SEQUENCE</scope>
</reference>
<proteinExistence type="predicted"/>
<name>A0A0E9QUK0_ANGAN</name>
<accession>A0A0E9QUK0</accession>
<evidence type="ECO:0000313" key="1">
    <source>
        <dbReference type="EMBL" id="JAH19753.1"/>
    </source>
</evidence>
<dbReference type="EMBL" id="GBXM01088824">
    <property type="protein sequence ID" value="JAH19753.1"/>
    <property type="molecule type" value="Transcribed_RNA"/>
</dbReference>
<reference evidence="1" key="2">
    <citation type="journal article" date="2015" name="Fish Shellfish Immunol.">
        <title>Early steps in the European eel (Anguilla anguilla)-Vibrio vulnificus interaction in the gills: Role of the RtxA13 toxin.</title>
        <authorList>
            <person name="Callol A."/>
            <person name="Pajuelo D."/>
            <person name="Ebbesson L."/>
            <person name="Teles M."/>
            <person name="MacKenzie S."/>
            <person name="Amaro C."/>
        </authorList>
    </citation>
    <scope>NUCLEOTIDE SEQUENCE</scope>
</reference>
<dbReference type="AlphaFoldDB" id="A0A0E9QUK0"/>
<protein>
    <submittedName>
        <fullName evidence="1">Uncharacterized protein</fullName>
    </submittedName>
</protein>